<dbReference type="InterPro" id="IPR039182">
    <property type="entry name" value="Pop1"/>
</dbReference>
<dbReference type="EMBL" id="GGYP01004291">
    <property type="protein sequence ID" value="MDE49062.1"/>
    <property type="molecule type" value="Transcribed_RNA"/>
</dbReference>
<protein>
    <recommendedName>
        <fullName evidence="1">Pop1 N-terminal domain-containing protein</fullName>
    </recommendedName>
</protein>
<dbReference type="GO" id="GO:0001682">
    <property type="term" value="P:tRNA 5'-leader removal"/>
    <property type="evidence" value="ECO:0007669"/>
    <property type="project" value="InterPro"/>
</dbReference>
<dbReference type="PANTHER" id="PTHR22731">
    <property type="entry name" value="RIBONUCLEASES P/MRP PROTEIN SUBUNIT POP1"/>
    <property type="match status" value="1"/>
</dbReference>
<dbReference type="GO" id="GO:0000172">
    <property type="term" value="C:ribonuclease MRP complex"/>
    <property type="evidence" value="ECO:0007669"/>
    <property type="project" value="InterPro"/>
</dbReference>
<gene>
    <name evidence="2" type="ORF">g.20445</name>
</gene>
<accession>A0A6G1SGG1</accession>
<name>A0A6G1SGG1_9ACAR</name>
<dbReference type="AlphaFoldDB" id="A0A6G1SGG1"/>
<proteinExistence type="predicted"/>
<organism evidence="2">
    <name type="scientific">Aceria tosichella</name>
    <name type="common">wheat curl mite</name>
    <dbReference type="NCBI Taxonomy" id="561515"/>
    <lineage>
        <taxon>Eukaryota</taxon>
        <taxon>Metazoa</taxon>
        <taxon>Ecdysozoa</taxon>
        <taxon>Arthropoda</taxon>
        <taxon>Chelicerata</taxon>
        <taxon>Arachnida</taxon>
        <taxon>Acari</taxon>
        <taxon>Acariformes</taxon>
        <taxon>Trombidiformes</taxon>
        <taxon>Prostigmata</taxon>
        <taxon>Eupodina</taxon>
        <taxon>Eriophyoidea</taxon>
        <taxon>Eriophyidae</taxon>
        <taxon>Eriophyinae</taxon>
        <taxon>Aceriini</taxon>
        <taxon>Aceria</taxon>
    </lineage>
</organism>
<evidence type="ECO:0000313" key="2">
    <source>
        <dbReference type="EMBL" id="MDE49062.1"/>
    </source>
</evidence>
<dbReference type="Pfam" id="PF06978">
    <property type="entry name" value="POP1_N"/>
    <property type="match status" value="1"/>
</dbReference>
<dbReference type="PANTHER" id="PTHR22731:SF3">
    <property type="entry name" value="RIBONUCLEASES P_MRP PROTEIN SUBUNIT POP1"/>
    <property type="match status" value="1"/>
</dbReference>
<sequence>MDQFKMDAKKVDQAMDANQLNLLRMVESRIVEIVQIENDVKKKYPKLFTQRLPRYMRRRAGSHNPYRIPKWLRNTRLTTRDRRKLYCYRQRLRFRKHKRILDKHARHRFKDPNKSLLHKWFAKRFKMDKKPQEGMEFVPLHNNTKNFRNLYRQTRYGCAFISMAHLVAFKVNSPYDTATIDALNELTRSVSGFTFAARALELGRYEVVIHLYETSLAAAHQRSKSSPPKKVYTHLCPAIVHNNKTHWTLWVPRVVADRVDKLLTTVELPHCRVAPRDAIRIRLVGPDAHRRAAAIALDPVKHEQAIEDVELRLMKSHKFHTTIGRYFEEKDASFTYYQTDPISVDVVFRNRRKGRMLWHQLVRNKAHLVGGKRDVDELLLKRYADCFQLKPDCE</sequence>
<reference evidence="2" key="1">
    <citation type="submission" date="2018-10" db="EMBL/GenBank/DDBJ databases">
        <title>Transcriptome assembly of Aceria tosichella (Wheat curl mite) Type 2.</title>
        <authorList>
            <person name="Scully E.D."/>
            <person name="Geib S.M."/>
            <person name="Palmer N.A."/>
            <person name="Gupta A.K."/>
            <person name="Sarath G."/>
            <person name="Tatineni S."/>
        </authorList>
    </citation>
    <scope>NUCLEOTIDE SEQUENCE</scope>
    <source>
        <strain evidence="2">LincolnNE</strain>
    </source>
</reference>
<evidence type="ECO:0000259" key="1">
    <source>
        <dbReference type="Pfam" id="PF06978"/>
    </source>
</evidence>
<feature type="domain" description="Pop1 N-terminal" evidence="1">
    <location>
        <begin position="26"/>
        <end position="106"/>
    </location>
</feature>
<dbReference type="InterPro" id="IPR009723">
    <property type="entry name" value="Pop1_N"/>
</dbReference>
<dbReference type="GO" id="GO:0005655">
    <property type="term" value="C:nucleolar ribonuclease P complex"/>
    <property type="evidence" value="ECO:0007669"/>
    <property type="project" value="InterPro"/>
</dbReference>